<evidence type="ECO:0000256" key="2">
    <source>
        <dbReference type="ARBA" id="ARBA00022741"/>
    </source>
</evidence>
<dbReference type="AlphaFoldDB" id="A0A2S7KAX8"/>
<comment type="catalytic activity">
    <reaction evidence="5">
        <text>(6S)-5-formyl-5,6,7,8-tetrahydrofolate + ATP = (6R)-5,10-methenyltetrahydrofolate + ADP + phosphate</text>
        <dbReference type="Rhea" id="RHEA:10488"/>
        <dbReference type="ChEBI" id="CHEBI:30616"/>
        <dbReference type="ChEBI" id="CHEBI:43474"/>
        <dbReference type="ChEBI" id="CHEBI:57455"/>
        <dbReference type="ChEBI" id="CHEBI:57457"/>
        <dbReference type="ChEBI" id="CHEBI:456216"/>
        <dbReference type="EC" id="6.3.3.2"/>
    </reaction>
</comment>
<protein>
    <recommendedName>
        <fullName evidence="5">5-formyltetrahydrofolate cyclo-ligase</fullName>
        <ecNumber evidence="5">6.3.3.2</ecNumber>
    </recommendedName>
</protein>
<feature type="binding site" evidence="4">
    <location>
        <position position="76"/>
    </location>
    <ligand>
        <name>substrate</name>
    </ligand>
</feature>
<keyword evidence="6" id="KW-0436">Ligase</keyword>
<evidence type="ECO:0000256" key="4">
    <source>
        <dbReference type="PIRSR" id="PIRSR006806-1"/>
    </source>
</evidence>
<name>A0A2S7KAX8_9PROT</name>
<keyword evidence="3 5" id="KW-0067">ATP-binding</keyword>
<keyword evidence="7" id="KW-1185">Reference proteome</keyword>
<dbReference type="GO" id="GO:0035999">
    <property type="term" value="P:tetrahydrofolate interconversion"/>
    <property type="evidence" value="ECO:0007669"/>
    <property type="project" value="TreeGrafter"/>
</dbReference>
<reference evidence="6 7" key="1">
    <citation type="submission" date="2017-12" db="EMBL/GenBank/DDBJ databases">
        <authorList>
            <person name="Hurst M.R.H."/>
        </authorList>
    </citation>
    <scope>NUCLEOTIDE SEQUENCE [LARGE SCALE GENOMIC DNA]</scope>
    <source>
        <strain evidence="6 7">SY-3-19</strain>
    </source>
</reference>
<dbReference type="Gene3D" id="3.40.50.10420">
    <property type="entry name" value="NagB/RpiA/CoA transferase-like"/>
    <property type="match status" value="1"/>
</dbReference>
<evidence type="ECO:0000256" key="3">
    <source>
        <dbReference type="ARBA" id="ARBA00022840"/>
    </source>
</evidence>
<accession>A0A2S7KAX8</accession>
<dbReference type="GO" id="GO:0009396">
    <property type="term" value="P:folic acid-containing compound biosynthetic process"/>
    <property type="evidence" value="ECO:0007669"/>
    <property type="project" value="TreeGrafter"/>
</dbReference>
<keyword evidence="5" id="KW-0479">Metal-binding</keyword>
<sequence>MHEVDPEYSGLGASVMRREDVNRWRKAERARQIASRLALTPEQRRAYGERIAGHLKDLIGDLEGLVVSAYWPIRGEPDLRPFMETLASAGVQTALPVAIELGRPLVFRLWKKGDRLEKGLWKIPVPADGAEVVPDVVTAPVVGFDRQMYRLGYGGGFFDRTLAALAKRPRVFGVGYSSACLPTIYPQAHDIPMDFIVTERETVGIQAGE</sequence>
<dbReference type="GO" id="GO:0046872">
    <property type="term" value="F:metal ion binding"/>
    <property type="evidence" value="ECO:0007669"/>
    <property type="project" value="UniProtKB-KW"/>
</dbReference>
<keyword evidence="2 5" id="KW-0547">Nucleotide-binding</keyword>
<dbReference type="EMBL" id="PJCH01000001">
    <property type="protein sequence ID" value="PQA89676.1"/>
    <property type="molecule type" value="Genomic_DNA"/>
</dbReference>
<keyword evidence="5" id="KW-0460">Magnesium</keyword>
<proteinExistence type="inferred from homology"/>
<dbReference type="PIRSF" id="PIRSF006806">
    <property type="entry name" value="FTHF_cligase"/>
    <property type="match status" value="1"/>
</dbReference>
<dbReference type="NCBIfam" id="TIGR02727">
    <property type="entry name" value="MTHFS_bact"/>
    <property type="match status" value="1"/>
</dbReference>
<gene>
    <name evidence="6" type="ORF">CW354_02110</name>
</gene>
<evidence type="ECO:0000256" key="1">
    <source>
        <dbReference type="ARBA" id="ARBA00010638"/>
    </source>
</evidence>
<dbReference type="GO" id="GO:0030272">
    <property type="term" value="F:5-formyltetrahydrofolate cyclo-ligase activity"/>
    <property type="evidence" value="ECO:0007669"/>
    <property type="project" value="UniProtKB-EC"/>
</dbReference>
<dbReference type="GO" id="GO:0005524">
    <property type="term" value="F:ATP binding"/>
    <property type="evidence" value="ECO:0007669"/>
    <property type="project" value="UniProtKB-KW"/>
</dbReference>
<dbReference type="Proteomes" id="UP000239504">
    <property type="component" value="Unassembled WGS sequence"/>
</dbReference>
<evidence type="ECO:0000313" key="7">
    <source>
        <dbReference type="Proteomes" id="UP000239504"/>
    </source>
</evidence>
<comment type="similarity">
    <text evidence="1 5">Belongs to the 5-formyltetrahydrofolate cyclo-ligase family.</text>
</comment>
<dbReference type="InterPro" id="IPR024185">
    <property type="entry name" value="FTHF_cligase-like_sf"/>
</dbReference>
<comment type="cofactor">
    <cofactor evidence="5">
        <name>Mg(2+)</name>
        <dbReference type="ChEBI" id="CHEBI:18420"/>
    </cofactor>
</comment>
<dbReference type="SUPFAM" id="SSF100950">
    <property type="entry name" value="NagB/RpiA/CoA transferase-like"/>
    <property type="match status" value="1"/>
</dbReference>
<dbReference type="Pfam" id="PF01812">
    <property type="entry name" value="5-FTHF_cyc-lig"/>
    <property type="match status" value="1"/>
</dbReference>
<evidence type="ECO:0000256" key="5">
    <source>
        <dbReference type="RuleBase" id="RU361279"/>
    </source>
</evidence>
<dbReference type="EC" id="6.3.3.2" evidence="5"/>
<evidence type="ECO:0000313" key="6">
    <source>
        <dbReference type="EMBL" id="PQA89676.1"/>
    </source>
</evidence>
<organism evidence="6 7">
    <name type="scientific">Hyphococcus luteus</name>
    <dbReference type="NCBI Taxonomy" id="2058213"/>
    <lineage>
        <taxon>Bacteria</taxon>
        <taxon>Pseudomonadati</taxon>
        <taxon>Pseudomonadota</taxon>
        <taxon>Alphaproteobacteria</taxon>
        <taxon>Parvularculales</taxon>
        <taxon>Parvularculaceae</taxon>
        <taxon>Hyphococcus</taxon>
    </lineage>
</organism>
<dbReference type="InterPro" id="IPR002698">
    <property type="entry name" value="FTHF_cligase"/>
</dbReference>
<dbReference type="PANTHER" id="PTHR23407">
    <property type="entry name" value="ATPASE INHIBITOR/5-FORMYLTETRAHYDROFOLATE CYCLO-LIGASE"/>
    <property type="match status" value="1"/>
</dbReference>
<dbReference type="PANTHER" id="PTHR23407:SF1">
    <property type="entry name" value="5-FORMYLTETRAHYDROFOLATE CYCLO-LIGASE"/>
    <property type="match status" value="1"/>
</dbReference>
<dbReference type="InterPro" id="IPR037171">
    <property type="entry name" value="NagB/RpiA_transferase-like"/>
</dbReference>
<comment type="caution">
    <text evidence="6">The sequence shown here is derived from an EMBL/GenBank/DDBJ whole genome shotgun (WGS) entry which is preliminary data.</text>
</comment>
<dbReference type="OrthoDB" id="9801938at2"/>